<evidence type="ECO:0000259" key="4">
    <source>
        <dbReference type="Pfam" id="PF08125"/>
    </source>
</evidence>
<dbReference type="InterPro" id="IPR013131">
    <property type="entry name" value="Mannitol_DH_N"/>
</dbReference>
<dbReference type="Gene3D" id="1.10.1040.10">
    <property type="entry name" value="N-(1-d-carboxylethyl)-l-norvaline Dehydrogenase, domain 2"/>
    <property type="match status" value="1"/>
</dbReference>
<dbReference type="SUPFAM" id="SSF48179">
    <property type="entry name" value="6-phosphogluconate dehydrogenase C-terminal domain-like"/>
    <property type="match status" value="1"/>
</dbReference>
<organism evidence="5 6">
    <name type="scientific">Gaetbulibacter jejuensis</name>
    <dbReference type="NCBI Taxonomy" id="584607"/>
    <lineage>
        <taxon>Bacteria</taxon>
        <taxon>Pseudomonadati</taxon>
        <taxon>Bacteroidota</taxon>
        <taxon>Flavobacteriia</taxon>
        <taxon>Flavobacteriales</taxon>
        <taxon>Flavobacteriaceae</taxon>
        <taxon>Gaetbulibacter</taxon>
    </lineage>
</organism>
<keyword evidence="6" id="KW-1185">Reference proteome</keyword>
<dbReference type="Pfam" id="PF01232">
    <property type="entry name" value="Mannitol_dh"/>
    <property type="match status" value="1"/>
</dbReference>
<feature type="domain" description="Mannitol dehydrogenase C-terminal" evidence="4">
    <location>
        <begin position="290"/>
        <end position="479"/>
    </location>
</feature>
<dbReference type="PANTHER" id="PTHR43362">
    <property type="entry name" value="MANNITOL DEHYDROGENASE DSF1-RELATED"/>
    <property type="match status" value="1"/>
</dbReference>
<comment type="caution">
    <text evidence="5">The sequence shown here is derived from an EMBL/GenBank/DDBJ whole genome shotgun (WGS) entry which is preliminary data.</text>
</comment>
<name>A0ABP3V0N2_9FLAO</name>
<dbReference type="InterPro" id="IPR008927">
    <property type="entry name" value="6-PGluconate_DH-like_C_sf"/>
</dbReference>
<sequence>MTTYKLNQENLSKIADRISIPAYDRNAIKTGIIHVGVGGFHRAHQALYTDRLLHDSSITDWGICGVALLPHDKKIYDILKNQDGLYTLMVKEFDGSLSKRVVGSITELLFAPENPKSVIDKMASPDIKIITLTITEGGYNYSEALEAFDAQNPDILYDIDHPESPKTIFGYLTQALKLRKSQGVDGCTIQSCDNIQSNGDMTKAMLLSYVKLAEPGLVSWINKNVSFPNSMVDRITPATAAEDIDMLKTESGVEDAWPVVCEPFKQWIIEDEFVNGRPLWDIVGARFVKDVEPFEKMKLRLLNAGHTVLGILGALVGYETIDEAVNDVNIREFLKNYLHLEVKPTLKDLENVDLDAYIKSLIQRFGNVSIKDQIDRICSESSAKFPIFVLPTVKSNLEIAKSTELAAFVVAAWAIYSLGKDEQGNNLVVKDALATTLHEYAVQAAQEQPKYFLEIESVFGNLKASEAFITAYENAYHSIVNKGVINSVKSENSSRVKIA</sequence>
<keyword evidence="2" id="KW-0520">NAD</keyword>
<dbReference type="EMBL" id="BAAAGF010000003">
    <property type="protein sequence ID" value="GAA0745337.1"/>
    <property type="molecule type" value="Genomic_DNA"/>
</dbReference>
<dbReference type="InterPro" id="IPR036291">
    <property type="entry name" value="NAD(P)-bd_dom_sf"/>
</dbReference>
<dbReference type="InterPro" id="IPR000669">
    <property type="entry name" value="Mannitol_DH"/>
</dbReference>
<accession>A0ABP3V0N2</accession>
<gene>
    <name evidence="5" type="ORF">GCM10009431_20300</name>
</gene>
<dbReference type="InterPro" id="IPR023027">
    <property type="entry name" value="Mannitol_DH_CS"/>
</dbReference>
<dbReference type="PRINTS" id="PR00084">
    <property type="entry name" value="MTLDHDRGNASE"/>
</dbReference>
<feature type="domain" description="Mannitol dehydrogenase N-terminal" evidence="3">
    <location>
        <begin position="31"/>
        <end position="281"/>
    </location>
</feature>
<keyword evidence="1" id="KW-0560">Oxidoreductase</keyword>
<dbReference type="Proteomes" id="UP001500736">
    <property type="component" value="Unassembled WGS sequence"/>
</dbReference>
<reference evidence="6" key="1">
    <citation type="journal article" date="2019" name="Int. J. Syst. Evol. Microbiol.">
        <title>The Global Catalogue of Microorganisms (GCM) 10K type strain sequencing project: providing services to taxonomists for standard genome sequencing and annotation.</title>
        <authorList>
            <consortium name="The Broad Institute Genomics Platform"/>
            <consortium name="The Broad Institute Genome Sequencing Center for Infectious Disease"/>
            <person name="Wu L."/>
            <person name="Ma J."/>
        </authorList>
    </citation>
    <scope>NUCLEOTIDE SEQUENCE [LARGE SCALE GENOMIC DNA]</scope>
    <source>
        <strain evidence="6">JCM 15976</strain>
    </source>
</reference>
<proteinExistence type="predicted"/>
<dbReference type="PANTHER" id="PTHR43362:SF1">
    <property type="entry name" value="MANNITOL DEHYDROGENASE 2-RELATED"/>
    <property type="match status" value="1"/>
</dbReference>
<dbReference type="InterPro" id="IPR013118">
    <property type="entry name" value="Mannitol_DH_C"/>
</dbReference>
<dbReference type="Gene3D" id="3.40.50.720">
    <property type="entry name" value="NAD(P)-binding Rossmann-like Domain"/>
    <property type="match status" value="1"/>
</dbReference>
<dbReference type="SUPFAM" id="SSF51735">
    <property type="entry name" value="NAD(P)-binding Rossmann-fold domains"/>
    <property type="match status" value="1"/>
</dbReference>
<evidence type="ECO:0000256" key="2">
    <source>
        <dbReference type="ARBA" id="ARBA00023027"/>
    </source>
</evidence>
<dbReference type="RefSeq" id="WP_343798001.1">
    <property type="nucleotide sequence ID" value="NZ_BAAAGF010000003.1"/>
</dbReference>
<protein>
    <submittedName>
        <fullName evidence="5">Mannitol dehydrogenase family protein</fullName>
    </submittedName>
</protein>
<dbReference type="Pfam" id="PF08125">
    <property type="entry name" value="Mannitol_dh_C"/>
    <property type="match status" value="1"/>
</dbReference>
<evidence type="ECO:0000256" key="1">
    <source>
        <dbReference type="ARBA" id="ARBA00023002"/>
    </source>
</evidence>
<evidence type="ECO:0000313" key="5">
    <source>
        <dbReference type="EMBL" id="GAA0745337.1"/>
    </source>
</evidence>
<dbReference type="PROSITE" id="PS00974">
    <property type="entry name" value="MANNITOL_DHGENASE"/>
    <property type="match status" value="1"/>
</dbReference>
<dbReference type="InterPro" id="IPR013328">
    <property type="entry name" value="6PGD_dom2"/>
</dbReference>
<evidence type="ECO:0000313" key="6">
    <source>
        <dbReference type="Proteomes" id="UP001500736"/>
    </source>
</evidence>
<evidence type="ECO:0000259" key="3">
    <source>
        <dbReference type="Pfam" id="PF01232"/>
    </source>
</evidence>
<dbReference type="InterPro" id="IPR050988">
    <property type="entry name" value="Mannitol_DH/Oxidoreductase"/>
</dbReference>